<sequence>MRMGDFYAYLTFVGIISVWSLYGLVSTLMGSLGGVTVYMIGLIVGIVAAMIVGFIHIMLLFISYRPILMNSCLQRDPSRLFWWSLGFEDTQEMKQIYANCQSQWATFATERIVSYVLYSILSVSVFFLYLSCCMNTHVYIEKRKLRGQSITYHDASFPSSPNEKSKAAGTASSANTAPSTPDNGTASVLSADMYQQRQRLFDEIAKRKKARKSLNRKSITSNPNRNSVLVVHPLDLSQDPESYTPPPMPPVEPGKEETSWNRYNEEESTLREDEEAIERQKRLNALSAERMEYEMYRSDEVSSTASSVVHKPNELEDDDDSNDGDTALVKKSHRKRPTSGRWSQVYADNSVYKPLATLNQTNEEEEEQEEDHENQQLMDPESQELLNK</sequence>
<evidence type="ECO:0000256" key="1">
    <source>
        <dbReference type="SAM" id="MobiDB-lite"/>
    </source>
</evidence>
<dbReference type="AlphaFoldDB" id="A0A8H4B8X2"/>
<accession>A0A8H4B8X2</accession>
<feature type="region of interest" description="Disordered" evidence="1">
    <location>
        <begin position="297"/>
        <end position="388"/>
    </location>
</feature>
<feature type="region of interest" description="Disordered" evidence="1">
    <location>
        <begin position="236"/>
        <end position="277"/>
    </location>
</feature>
<keyword evidence="2" id="KW-0812">Transmembrane</keyword>
<evidence type="ECO:0000313" key="3">
    <source>
        <dbReference type="EMBL" id="KAF1797877.1"/>
    </source>
</evidence>
<feature type="compositionally biased region" description="Basic and acidic residues" evidence="1">
    <location>
        <begin position="253"/>
        <end position="277"/>
    </location>
</feature>
<feature type="transmembrane region" description="Helical" evidence="2">
    <location>
        <begin position="37"/>
        <end position="62"/>
    </location>
</feature>
<feature type="region of interest" description="Disordered" evidence="1">
    <location>
        <begin position="156"/>
        <end position="187"/>
    </location>
</feature>
<comment type="caution">
    <text evidence="3">The sequence shown here is derived from an EMBL/GenBank/DDBJ whole genome shotgun (WGS) entry which is preliminary data.</text>
</comment>
<dbReference type="Proteomes" id="UP000469890">
    <property type="component" value="Unassembled WGS sequence"/>
</dbReference>
<feature type="compositionally biased region" description="Acidic residues" evidence="1">
    <location>
        <begin position="362"/>
        <end position="372"/>
    </location>
</feature>
<keyword evidence="2" id="KW-1133">Transmembrane helix</keyword>
<reference evidence="3 4" key="1">
    <citation type="submission" date="2019-09" db="EMBL/GenBank/DDBJ databases">
        <authorList>
            <consortium name="DOE Joint Genome Institute"/>
            <person name="Mondo S.J."/>
            <person name="Navarro-Mendoza M.I."/>
            <person name="Perez-Arques C."/>
            <person name="Panchal S."/>
            <person name="Nicolas F.E."/>
            <person name="Ganguly P."/>
            <person name="Pangilinan J."/>
            <person name="Grigoriev I."/>
            <person name="Heitman J."/>
            <person name="Sanya K."/>
            <person name="Garre V."/>
        </authorList>
    </citation>
    <scope>NUCLEOTIDE SEQUENCE [LARGE SCALE GENOMIC DNA]</scope>
    <source>
        <strain evidence="3 4">MU402</strain>
    </source>
</reference>
<feature type="transmembrane region" description="Helical" evidence="2">
    <location>
        <begin position="6"/>
        <end position="25"/>
    </location>
</feature>
<feature type="transmembrane region" description="Helical" evidence="2">
    <location>
        <begin position="115"/>
        <end position="140"/>
    </location>
</feature>
<protein>
    <submittedName>
        <fullName evidence="3">Uncharacterized protein</fullName>
    </submittedName>
</protein>
<proteinExistence type="predicted"/>
<feature type="region of interest" description="Disordered" evidence="1">
    <location>
        <begin position="209"/>
        <end position="228"/>
    </location>
</feature>
<organism evidence="3 4">
    <name type="scientific">Mucor circinelloides f. lusitanicus</name>
    <name type="common">Mucor racemosus var. lusitanicus</name>
    <dbReference type="NCBI Taxonomy" id="29924"/>
    <lineage>
        <taxon>Eukaryota</taxon>
        <taxon>Fungi</taxon>
        <taxon>Fungi incertae sedis</taxon>
        <taxon>Mucoromycota</taxon>
        <taxon>Mucoromycotina</taxon>
        <taxon>Mucoromycetes</taxon>
        <taxon>Mucorales</taxon>
        <taxon>Mucorineae</taxon>
        <taxon>Mucoraceae</taxon>
        <taxon>Mucor</taxon>
    </lineage>
</organism>
<gene>
    <name evidence="3" type="ORF">FB192DRAFT_1333425</name>
</gene>
<evidence type="ECO:0000313" key="4">
    <source>
        <dbReference type="Proteomes" id="UP000469890"/>
    </source>
</evidence>
<feature type="compositionally biased region" description="Polar residues" evidence="1">
    <location>
        <begin position="170"/>
        <end position="187"/>
    </location>
</feature>
<name>A0A8H4B8X2_MUCCL</name>
<dbReference type="EMBL" id="JAAECE010000008">
    <property type="protein sequence ID" value="KAF1797877.1"/>
    <property type="molecule type" value="Genomic_DNA"/>
</dbReference>
<feature type="compositionally biased region" description="Pro residues" evidence="1">
    <location>
        <begin position="243"/>
        <end position="252"/>
    </location>
</feature>
<keyword evidence="2" id="KW-0472">Membrane</keyword>
<feature type="compositionally biased region" description="Polar residues" evidence="1">
    <location>
        <begin position="216"/>
        <end position="227"/>
    </location>
</feature>
<evidence type="ECO:0000256" key="2">
    <source>
        <dbReference type="SAM" id="Phobius"/>
    </source>
</evidence>